<accession>A0A242VY06</accession>
<organism evidence="1 4">
    <name type="scientific">Bacillus thuringiensis serovar mexicanensis</name>
    <dbReference type="NCBI Taxonomy" id="180868"/>
    <lineage>
        <taxon>Bacteria</taxon>
        <taxon>Bacillati</taxon>
        <taxon>Bacillota</taxon>
        <taxon>Bacilli</taxon>
        <taxon>Bacillales</taxon>
        <taxon>Bacillaceae</taxon>
        <taxon>Bacillus</taxon>
        <taxon>Bacillus cereus group</taxon>
    </lineage>
</organism>
<protein>
    <submittedName>
        <fullName evidence="1">Uncharacterized protein</fullName>
    </submittedName>
</protein>
<proteinExistence type="predicted"/>
<comment type="caution">
    <text evidence="1">The sequence shown here is derived from an EMBL/GenBank/DDBJ whole genome shotgun (WGS) entry which is preliminary data.</text>
</comment>
<evidence type="ECO:0000313" key="2">
    <source>
        <dbReference type="EMBL" id="OTW54550.1"/>
    </source>
</evidence>
<dbReference type="EMBL" id="NFCF01000030">
    <property type="protein sequence ID" value="OTW55046.1"/>
    <property type="molecule type" value="Genomic_DNA"/>
</dbReference>
<reference evidence="1 4" key="1">
    <citation type="submission" date="2016-10" db="EMBL/GenBank/DDBJ databases">
        <title>Comparative genomics of Bacillus thuringiensis reveals a path to pathogens against multiple invertebrate hosts.</title>
        <authorList>
            <person name="Zheng J."/>
            <person name="Gao Q."/>
            <person name="Liu H."/>
            <person name="Peng D."/>
            <person name="Ruan L."/>
            <person name="Sun M."/>
        </authorList>
    </citation>
    <scope>NUCLEOTIDE SEQUENCE [LARGE SCALE GENOMIC DNA]</scope>
    <source>
        <strain evidence="1">BGSC 4AC1</strain>
    </source>
</reference>
<evidence type="ECO:0000313" key="1">
    <source>
        <dbReference type="EMBL" id="OTW44013.1"/>
    </source>
</evidence>
<dbReference type="EMBL" id="NFCF01000117">
    <property type="protein sequence ID" value="OTW44013.1"/>
    <property type="molecule type" value="Genomic_DNA"/>
</dbReference>
<dbReference type="AlphaFoldDB" id="A0A242VY06"/>
<dbReference type="Proteomes" id="UP000195152">
    <property type="component" value="Unassembled WGS sequence"/>
</dbReference>
<sequence length="135" mass="15991">MEFEKGYKILSESGYETTVEFTKVFFGIKQIWFRDLNGFLTWNTSDRLKLLSKGKAPEVKVYKETEVIQKMLDGHIVKLKSEDNATGLLRKYENGLVLVRSMKPFDKWEECQRPLAFYLNNEFVDYEEPLDYEPE</sequence>
<evidence type="ECO:0000313" key="4">
    <source>
        <dbReference type="Proteomes" id="UP000195152"/>
    </source>
</evidence>
<dbReference type="EMBL" id="NFCF01000036">
    <property type="protein sequence ID" value="OTW54550.1"/>
    <property type="molecule type" value="Genomic_DNA"/>
</dbReference>
<gene>
    <name evidence="3" type="ORF">BK699_02175</name>
    <name evidence="2" type="ORF">BK699_03090</name>
    <name evidence="1" type="ORF">BK699_33495</name>
</gene>
<dbReference type="RefSeq" id="WP_000393988.1">
    <property type="nucleotide sequence ID" value="NZ_NFCF01000030.1"/>
</dbReference>
<evidence type="ECO:0000313" key="3">
    <source>
        <dbReference type="EMBL" id="OTW55046.1"/>
    </source>
</evidence>
<name>A0A242VY06_BACTU</name>